<organism evidence="8">
    <name type="scientific">Ditylum brightwellii</name>
    <dbReference type="NCBI Taxonomy" id="49249"/>
    <lineage>
        <taxon>Eukaryota</taxon>
        <taxon>Sar</taxon>
        <taxon>Stramenopiles</taxon>
        <taxon>Ochrophyta</taxon>
        <taxon>Bacillariophyta</taxon>
        <taxon>Mediophyceae</taxon>
        <taxon>Lithodesmiophycidae</taxon>
        <taxon>Lithodesmiales</taxon>
        <taxon>Lithodesmiaceae</taxon>
        <taxon>Ditylum</taxon>
    </lineage>
</organism>
<dbReference type="GO" id="GO:0045454">
    <property type="term" value="P:cell redox homeostasis"/>
    <property type="evidence" value="ECO:0007669"/>
    <property type="project" value="TreeGrafter"/>
</dbReference>
<dbReference type="Pfam" id="PF08534">
    <property type="entry name" value="Redoxin"/>
    <property type="match status" value="1"/>
</dbReference>
<comment type="function">
    <text evidence="6">Thiol-specific peroxidase that catalyzes the reduction of hydrogen peroxide and organic hydroperoxides to water and alcohols, respectively. Plays a role in cell protection against oxidative stress by detoxifying peroxides.</text>
</comment>
<dbReference type="InterPro" id="IPR037944">
    <property type="entry name" value="PRX5-like"/>
</dbReference>
<sequence>MHASKGAPLGKIQTQSLPIELPQSNHFPKSFCVLCFDNRCSSLTRCRYFAFRPLVFPNHATNHHQHMNDADSNLAKDNAVSMTDLFQNKKVAVFGVPAPFTGTCTTAHYPPYQRLQNEFKAKGFDAVVCYSVADPYAHYNWGLAMGNDFDSIAFLADADGEWARSNDLERDYTGASLGHRSARFSMVVEDGIVKAFNLVEDAEKDAEVLLQQA</sequence>
<dbReference type="GO" id="GO:0008379">
    <property type="term" value="F:thioredoxin peroxidase activity"/>
    <property type="evidence" value="ECO:0007669"/>
    <property type="project" value="InterPro"/>
</dbReference>
<keyword evidence="3 6" id="KW-0049">Antioxidant</keyword>
<dbReference type="CDD" id="cd03013">
    <property type="entry name" value="PRX5_like"/>
    <property type="match status" value="1"/>
</dbReference>
<dbReference type="InterPro" id="IPR036249">
    <property type="entry name" value="Thioredoxin-like_sf"/>
</dbReference>
<gene>
    <name evidence="8" type="ORF">DBRI00130_LOCUS44963</name>
</gene>
<dbReference type="SUPFAM" id="SSF52833">
    <property type="entry name" value="Thioredoxin-like"/>
    <property type="match status" value="1"/>
</dbReference>
<evidence type="ECO:0000256" key="5">
    <source>
        <dbReference type="PIRSR" id="PIRSR637944-1"/>
    </source>
</evidence>
<evidence type="ECO:0000256" key="2">
    <source>
        <dbReference type="ARBA" id="ARBA00022559"/>
    </source>
</evidence>
<feature type="active site" description="Cysteine sulfenic acid (-SOH) intermediate" evidence="5">
    <location>
        <position position="104"/>
    </location>
</feature>
<dbReference type="PANTHER" id="PTHR10430:SF16">
    <property type="entry name" value="PEROXIREDOXIN-5, MITOCHONDRIAL"/>
    <property type="match status" value="1"/>
</dbReference>
<dbReference type="AlphaFoldDB" id="A0A7S4TB24"/>
<keyword evidence="4 6" id="KW-0560">Oxidoreductase</keyword>
<evidence type="ECO:0000256" key="3">
    <source>
        <dbReference type="ARBA" id="ARBA00022862"/>
    </source>
</evidence>
<dbReference type="PROSITE" id="PS51352">
    <property type="entry name" value="THIOREDOXIN_2"/>
    <property type="match status" value="1"/>
</dbReference>
<dbReference type="InterPro" id="IPR013740">
    <property type="entry name" value="Redoxin"/>
</dbReference>
<name>A0A7S4TB24_9STRA</name>
<evidence type="ECO:0000256" key="6">
    <source>
        <dbReference type="RuleBase" id="RU366011"/>
    </source>
</evidence>
<evidence type="ECO:0000256" key="1">
    <source>
        <dbReference type="ARBA" id="ARBA00010505"/>
    </source>
</evidence>
<keyword evidence="2 6" id="KW-0575">Peroxidase</keyword>
<dbReference type="GO" id="GO:0042744">
    <property type="term" value="P:hydrogen peroxide catabolic process"/>
    <property type="evidence" value="ECO:0007669"/>
    <property type="project" value="TreeGrafter"/>
</dbReference>
<dbReference type="PANTHER" id="PTHR10430">
    <property type="entry name" value="PEROXIREDOXIN"/>
    <property type="match status" value="1"/>
</dbReference>
<accession>A0A7S4TB24</accession>
<proteinExistence type="inferred from homology"/>
<dbReference type="InterPro" id="IPR013766">
    <property type="entry name" value="Thioredoxin_domain"/>
</dbReference>
<comment type="similarity">
    <text evidence="1 6">Belongs to the peroxiredoxin family. Prx5 subfamily.</text>
</comment>
<dbReference type="GO" id="GO:0034599">
    <property type="term" value="P:cellular response to oxidative stress"/>
    <property type="evidence" value="ECO:0007669"/>
    <property type="project" value="InterPro"/>
</dbReference>
<dbReference type="GO" id="GO:0005737">
    <property type="term" value="C:cytoplasm"/>
    <property type="evidence" value="ECO:0007669"/>
    <property type="project" value="TreeGrafter"/>
</dbReference>
<dbReference type="EMBL" id="HBNS01062308">
    <property type="protein sequence ID" value="CAE4670941.1"/>
    <property type="molecule type" value="Transcribed_RNA"/>
</dbReference>
<keyword evidence="6" id="KW-0676">Redox-active center</keyword>
<evidence type="ECO:0000256" key="4">
    <source>
        <dbReference type="ARBA" id="ARBA00023002"/>
    </source>
</evidence>
<protein>
    <recommendedName>
        <fullName evidence="7">Thioredoxin domain-containing protein</fullName>
    </recommendedName>
</protein>
<reference evidence="8" key="1">
    <citation type="submission" date="2021-01" db="EMBL/GenBank/DDBJ databases">
        <authorList>
            <person name="Corre E."/>
            <person name="Pelletier E."/>
            <person name="Niang G."/>
            <person name="Scheremetjew M."/>
            <person name="Finn R."/>
            <person name="Kale V."/>
            <person name="Holt S."/>
            <person name="Cochrane G."/>
            <person name="Meng A."/>
            <person name="Brown T."/>
            <person name="Cohen L."/>
        </authorList>
    </citation>
    <scope>NUCLEOTIDE SEQUENCE</scope>
    <source>
        <strain evidence="8">GSO104</strain>
    </source>
</reference>
<feature type="domain" description="Thioredoxin" evidence="7">
    <location>
        <begin position="54"/>
        <end position="213"/>
    </location>
</feature>
<dbReference type="Gene3D" id="3.40.30.10">
    <property type="entry name" value="Glutaredoxin"/>
    <property type="match status" value="1"/>
</dbReference>
<evidence type="ECO:0000259" key="7">
    <source>
        <dbReference type="PROSITE" id="PS51352"/>
    </source>
</evidence>
<evidence type="ECO:0000313" key="8">
    <source>
        <dbReference type="EMBL" id="CAE4670941.1"/>
    </source>
</evidence>